<feature type="coiled-coil region" evidence="4">
    <location>
        <begin position="307"/>
        <end position="446"/>
    </location>
</feature>
<evidence type="ECO:0000313" key="9">
    <source>
        <dbReference type="Proteomes" id="UP000075880"/>
    </source>
</evidence>
<feature type="region of interest" description="Disordered" evidence="5">
    <location>
        <begin position="205"/>
        <end position="242"/>
    </location>
</feature>
<dbReference type="InterPro" id="IPR019159">
    <property type="entry name" value="CCDC93_CC"/>
</dbReference>
<protein>
    <recommendedName>
        <fullName evidence="2">Coiled-coil domain-containing protein 93</fullName>
    </recommendedName>
</protein>
<organism evidence="8 9">
    <name type="scientific">Anopheles atroparvus</name>
    <name type="common">European mosquito</name>
    <dbReference type="NCBI Taxonomy" id="41427"/>
    <lineage>
        <taxon>Eukaryota</taxon>
        <taxon>Metazoa</taxon>
        <taxon>Ecdysozoa</taxon>
        <taxon>Arthropoda</taxon>
        <taxon>Hexapoda</taxon>
        <taxon>Insecta</taxon>
        <taxon>Pterygota</taxon>
        <taxon>Neoptera</taxon>
        <taxon>Endopterygota</taxon>
        <taxon>Diptera</taxon>
        <taxon>Nematocera</taxon>
        <taxon>Culicoidea</taxon>
        <taxon>Culicidae</taxon>
        <taxon>Anophelinae</taxon>
        <taxon>Anopheles</taxon>
    </lineage>
</organism>
<feature type="coiled-coil region" evidence="4">
    <location>
        <begin position="536"/>
        <end position="591"/>
    </location>
</feature>
<keyword evidence="9" id="KW-1185">Reference proteome</keyword>
<feature type="compositionally biased region" description="Acidic residues" evidence="5">
    <location>
        <begin position="219"/>
        <end position="239"/>
    </location>
</feature>
<dbReference type="Pfam" id="PF09762">
    <property type="entry name" value="CCDC93_CC"/>
    <property type="match status" value="1"/>
</dbReference>
<evidence type="ECO:0000259" key="7">
    <source>
        <dbReference type="Pfam" id="PF21673"/>
    </source>
</evidence>
<evidence type="ECO:0000313" key="8">
    <source>
        <dbReference type="EnsemblMetazoa" id="ENSAATROPP015771"/>
    </source>
</evidence>
<dbReference type="Pfam" id="PF21673">
    <property type="entry name" value="CCDC93_N"/>
    <property type="match status" value="1"/>
</dbReference>
<dbReference type="PANTHER" id="PTHR16441:SF0">
    <property type="entry name" value="COILED-COIL DOMAIN-CONTAINING PROTEIN 93"/>
    <property type="match status" value="1"/>
</dbReference>
<sequence length="601" mass="69885">MATKNIFAKHLPNVKLATRFDADGNEIQVEKREDEEQKRKEQDIIDALVGAGYYRAHIQGLSSFDKIVGGMTWCIEACDYDVNVDLLFHENLTIGQKIALTEKIVAVLPRMKCPYLIEPHQIQGLDFINIFPVIQWLVKRSVENRSKKADTLRKLAATQFQNHFTLESDQQLQRMRTIQLGHLQAIEAKYLPKRQFRQRKAAGGGWIPVRPRDATEQERTDEDQSVEDETEEEDIEETEVPLSTGRELDFEVLFKSFAKEHNVSIELSEADHSTLTKKYDEIKQKLTPEALEHVAERNQIKTKLAAKLALEKKLELARSECDQLRKTVLEEEEQLQAAIAQKENLEEEIRNLDNLEISEENQKILDNVKELVLKNERMKKQEIQFKENCKKELVELQEKIEKSDASTPEEDVKELQRQLDMEQERLKSLRLQLAKKNRAYVSINRQLDNIPDRTELAQYQRRFLELYNQVSAKHRETKQFYTLYNTLDDTKLYLEKEMSLLNSIYENYSSAMQTPHSREQFVQQFETIVEGIRSTKGKLKKKCDDEKAKRDGLNAQLICLVEQQRKYAATVKQLTMECQRNEALLQHLKALKAAATAGHQG</sequence>
<evidence type="ECO:0000256" key="3">
    <source>
        <dbReference type="ARBA" id="ARBA00023054"/>
    </source>
</evidence>
<proteinExistence type="inferred from homology"/>
<evidence type="ECO:0000259" key="6">
    <source>
        <dbReference type="Pfam" id="PF09762"/>
    </source>
</evidence>
<dbReference type="InterPro" id="IPR048747">
    <property type="entry name" value="CCDC93_N"/>
</dbReference>
<evidence type="ECO:0000256" key="4">
    <source>
        <dbReference type="SAM" id="Coils"/>
    </source>
</evidence>
<evidence type="ECO:0000256" key="2">
    <source>
        <dbReference type="ARBA" id="ARBA00016765"/>
    </source>
</evidence>
<feature type="domain" description="CCDC93 N-terminal" evidence="7">
    <location>
        <begin position="36"/>
        <end position="140"/>
    </location>
</feature>
<name>A0AAG5DXD5_ANOAO</name>
<dbReference type="GO" id="GO:0006893">
    <property type="term" value="P:Golgi to plasma membrane transport"/>
    <property type="evidence" value="ECO:0007669"/>
    <property type="project" value="TreeGrafter"/>
</dbReference>
<comment type="similarity">
    <text evidence="1">Belongs to the CCDC93 family.</text>
</comment>
<feature type="domain" description="CCDC93 coiled-coil" evidence="6">
    <location>
        <begin position="216"/>
        <end position="586"/>
    </location>
</feature>
<dbReference type="AlphaFoldDB" id="A0AAG5DXD5"/>
<dbReference type="PANTHER" id="PTHR16441">
    <property type="entry name" value="FIDIPIDINE"/>
    <property type="match status" value="1"/>
</dbReference>
<dbReference type="Proteomes" id="UP000075880">
    <property type="component" value="Unassembled WGS sequence"/>
</dbReference>
<dbReference type="EnsemblMetazoa" id="ENSAATROPT017823">
    <property type="protein sequence ID" value="ENSAATROPP015771"/>
    <property type="gene ID" value="ENSAATROPG014557"/>
</dbReference>
<evidence type="ECO:0000256" key="5">
    <source>
        <dbReference type="SAM" id="MobiDB-lite"/>
    </source>
</evidence>
<accession>A0AAG5DXD5</accession>
<reference evidence="8" key="1">
    <citation type="submission" date="2024-04" db="UniProtKB">
        <authorList>
            <consortium name="EnsemblMetazoa"/>
        </authorList>
    </citation>
    <scope>IDENTIFICATION</scope>
    <source>
        <strain evidence="8">EBRO</strain>
    </source>
</reference>
<dbReference type="InterPro" id="IPR039116">
    <property type="entry name" value="CCDC93"/>
</dbReference>
<keyword evidence="3 4" id="KW-0175">Coiled coil</keyword>
<evidence type="ECO:0000256" key="1">
    <source>
        <dbReference type="ARBA" id="ARBA00007219"/>
    </source>
</evidence>